<accession>A0A1I7WUR8</accession>
<evidence type="ECO:0000313" key="4">
    <source>
        <dbReference type="WBParaSite" id="Hba_08926"/>
    </source>
</evidence>
<proteinExistence type="predicted"/>
<keyword evidence="3" id="KW-1185">Reference proteome</keyword>
<dbReference type="Gene3D" id="1.10.555.10">
    <property type="entry name" value="Rho GTPase activation protein"/>
    <property type="match status" value="1"/>
</dbReference>
<sequence length="858" mass="97988">MDMENSFSPVPKPRTRFNIGSELSSSDANFQAEAIQENISEITGSKLTPENMSVSSFLFASTPPVNDKTVLNGRDLCTGTTVLNEKNVIITPPPKPSREFSELSTDILLSTQYPSLYSSVRILMVTVMLFLCSFIIDNGFIATFLLLYKINIFQKSITKNHSLSAFPSRVIMSSSSNPSISTQSNESNSTAKLDLAFFPEGNNLEYKRISTQVCSSYAASRPRIKFIENPLYMSLSTFRSLSLSKIEDDNKASDFNSSYNDTKPSGNWADVLESTLSASGKSYFHSDNRYNSTSVWLVHDCQTSRRDFLRTIEVYPLCSGVLSVKDSNNATIELDNDSLMANNTSGTAVAFFGFVTIHTGKKERKRAHAKLRNMELSFYDDDETDDILYGPYSLFDCQLVCREDNKISIRLNEKERQNPVIFTVDDSAETWSLLLGEEYECMHIYQCWLSQFDLLRNNVPNNTACGTFWLRQGTNSKWMFTAAVFYERTMYYIVLNSPDYVYELDLRKVVCFAYIRFNPSLGTDFERKIGEIGLVPILQEKNQRGPFMLSLEGWYVCLVVAKYLRYRNSFRLNENSGTTFIFRSFKNKKSEKNLHAALSLPCKILEEYRLTADNVPVVSCFFFTICNFCKSPLLQIVDKCIRFMAAFGIQLEGIYRRNGKISEARDILTQLLNDPCGTHLLASTDETIYAVADVLRQFFRKLTNPLFPQNLHQQLFSLVKSQRTNADIILCEEYRQILQLMPVVHYYTLRKLMSHLKEVVSYSYINKASMDNLAKVFAPSLFHTDSEESGNYCFRDNSNEMSVIIDLLVGFDAIFQITTREEISRAMIEQAQLRKILNSKTVCSFIMNKSFEYVESKL</sequence>
<dbReference type="PROSITE" id="PS50238">
    <property type="entry name" value="RHOGAP"/>
    <property type="match status" value="1"/>
</dbReference>
<evidence type="ECO:0000313" key="3">
    <source>
        <dbReference type="Proteomes" id="UP000095283"/>
    </source>
</evidence>
<keyword evidence="1" id="KW-0472">Membrane</keyword>
<evidence type="ECO:0000259" key="2">
    <source>
        <dbReference type="PROSITE" id="PS50238"/>
    </source>
</evidence>
<dbReference type="Pfam" id="PF00620">
    <property type="entry name" value="RhoGAP"/>
    <property type="match status" value="1"/>
</dbReference>
<feature type="transmembrane region" description="Helical" evidence="1">
    <location>
        <begin position="122"/>
        <end position="148"/>
    </location>
</feature>
<dbReference type="SUPFAM" id="SSF48350">
    <property type="entry name" value="GTPase activation domain, GAP"/>
    <property type="match status" value="1"/>
</dbReference>
<dbReference type="Proteomes" id="UP000095283">
    <property type="component" value="Unplaced"/>
</dbReference>
<dbReference type="WBParaSite" id="Hba_08926">
    <property type="protein sequence ID" value="Hba_08926"/>
    <property type="gene ID" value="Hba_08926"/>
</dbReference>
<feature type="domain" description="Rho-GAP" evidence="2">
    <location>
        <begin position="623"/>
        <end position="815"/>
    </location>
</feature>
<organism evidence="3 4">
    <name type="scientific">Heterorhabditis bacteriophora</name>
    <name type="common">Entomopathogenic nematode worm</name>
    <dbReference type="NCBI Taxonomy" id="37862"/>
    <lineage>
        <taxon>Eukaryota</taxon>
        <taxon>Metazoa</taxon>
        <taxon>Ecdysozoa</taxon>
        <taxon>Nematoda</taxon>
        <taxon>Chromadorea</taxon>
        <taxon>Rhabditida</taxon>
        <taxon>Rhabditina</taxon>
        <taxon>Rhabditomorpha</taxon>
        <taxon>Strongyloidea</taxon>
        <taxon>Heterorhabditidae</taxon>
        <taxon>Heterorhabditis</taxon>
    </lineage>
</organism>
<dbReference type="InterPro" id="IPR000198">
    <property type="entry name" value="RhoGAP_dom"/>
</dbReference>
<dbReference type="AlphaFoldDB" id="A0A1I7WUR8"/>
<dbReference type="InterPro" id="IPR052227">
    <property type="entry name" value="Arf-Rho-GAP_ANK-PH_domain"/>
</dbReference>
<dbReference type="GO" id="GO:0005737">
    <property type="term" value="C:cytoplasm"/>
    <property type="evidence" value="ECO:0007669"/>
    <property type="project" value="TreeGrafter"/>
</dbReference>
<dbReference type="GO" id="GO:0005547">
    <property type="term" value="F:phosphatidylinositol-3,4,5-trisphosphate binding"/>
    <property type="evidence" value="ECO:0007669"/>
    <property type="project" value="TreeGrafter"/>
</dbReference>
<protein>
    <submittedName>
        <fullName evidence="4">Rho-GAP domain-containing protein</fullName>
    </submittedName>
</protein>
<dbReference type="GO" id="GO:0007165">
    <property type="term" value="P:signal transduction"/>
    <property type="evidence" value="ECO:0007669"/>
    <property type="project" value="InterPro"/>
</dbReference>
<dbReference type="InterPro" id="IPR008936">
    <property type="entry name" value="Rho_GTPase_activation_prot"/>
</dbReference>
<name>A0A1I7WUR8_HETBA</name>
<dbReference type="SMART" id="SM00324">
    <property type="entry name" value="RhoGAP"/>
    <property type="match status" value="1"/>
</dbReference>
<dbReference type="PANTHER" id="PTHR45899:SF2">
    <property type="entry name" value="RHO GTPASE ACTIVATING PROTEIN AT 15B, ISOFORM C"/>
    <property type="match status" value="1"/>
</dbReference>
<keyword evidence="1" id="KW-1133">Transmembrane helix</keyword>
<keyword evidence="1" id="KW-0812">Transmembrane</keyword>
<reference evidence="4" key="1">
    <citation type="submission" date="2016-11" db="UniProtKB">
        <authorList>
            <consortium name="WormBaseParasite"/>
        </authorList>
    </citation>
    <scope>IDENTIFICATION</scope>
</reference>
<dbReference type="PANTHER" id="PTHR45899">
    <property type="entry name" value="RHO GTPASE ACTIVATING PROTEIN AT 15B, ISOFORM C"/>
    <property type="match status" value="1"/>
</dbReference>
<evidence type="ECO:0000256" key="1">
    <source>
        <dbReference type="SAM" id="Phobius"/>
    </source>
</evidence>